<keyword evidence="1" id="KW-0472">Membrane</keyword>
<dbReference type="RefSeq" id="WP_147256479.1">
    <property type="nucleotide sequence ID" value="NZ_VIWU01000001.1"/>
</dbReference>
<comment type="caution">
    <text evidence="2">The sequence shown here is derived from an EMBL/GenBank/DDBJ whole genome shotgun (WGS) entry which is preliminary data.</text>
</comment>
<feature type="transmembrane region" description="Helical" evidence="1">
    <location>
        <begin position="61"/>
        <end position="83"/>
    </location>
</feature>
<feature type="transmembrane region" description="Helical" evidence="1">
    <location>
        <begin position="95"/>
        <end position="116"/>
    </location>
</feature>
<feature type="transmembrane region" description="Helical" evidence="1">
    <location>
        <begin position="215"/>
        <end position="234"/>
    </location>
</feature>
<feature type="transmembrane region" description="Helical" evidence="1">
    <location>
        <begin position="154"/>
        <end position="172"/>
    </location>
</feature>
<keyword evidence="1" id="KW-1133">Transmembrane helix</keyword>
<organism evidence="2 3">
    <name type="scientific">Pseudonocardia hierapolitana</name>
    <dbReference type="NCBI Taxonomy" id="1128676"/>
    <lineage>
        <taxon>Bacteria</taxon>
        <taxon>Bacillati</taxon>
        <taxon>Actinomycetota</taxon>
        <taxon>Actinomycetes</taxon>
        <taxon>Pseudonocardiales</taxon>
        <taxon>Pseudonocardiaceae</taxon>
        <taxon>Pseudonocardia</taxon>
    </lineage>
</organism>
<sequence length="266" mass="27503">MASTSTGIGLRRAAGGLLVVGAVAFAAAATVLSSTFDWPDVLREPADVVLPAFVAGGPGLVWTWLATGWTYALLAVPILLLPAVLGRRDDPALRVATYAGATSVLLSLIGFLRWVFVVPPLAHAHVSGDAVTRAAVDAAWTAQHQFGGALLGEHLGQLLVIGWSVTLSVIILRTRVLPRWLGVTGLAVSAIYLLNQGDILATTVPGVPVWDLAGLLGSTGWGLWMATLGVTVMLRPARTPSSTSNGGVPFGSTPIAILPAEAVLRS</sequence>
<dbReference type="EMBL" id="VIWU01000001">
    <property type="protein sequence ID" value="TWF77271.1"/>
    <property type="molecule type" value="Genomic_DNA"/>
</dbReference>
<evidence type="ECO:0000256" key="1">
    <source>
        <dbReference type="SAM" id="Phobius"/>
    </source>
</evidence>
<dbReference type="Pfam" id="PF14329">
    <property type="entry name" value="DUF4386"/>
    <property type="match status" value="1"/>
</dbReference>
<keyword evidence="3" id="KW-1185">Reference proteome</keyword>
<evidence type="ECO:0000313" key="2">
    <source>
        <dbReference type="EMBL" id="TWF77271.1"/>
    </source>
</evidence>
<accession>A0A561SQZ8</accession>
<dbReference type="Proteomes" id="UP000321261">
    <property type="component" value="Unassembled WGS sequence"/>
</dbReference>
<proteinExistence type="predicted"/>
<evidence type="ECO:0000313" key="3">
    <source>
        <dbReference type="Proteomes" id="UP000321261"/>
    </source>
</evidence>
<dbReference type="AlphaFoldDB" id="A0A561SQZ8"/>
<protein>
    <submittedName>
        <fullName evidence="2">Uncharacterized protein DUF4386</fullName>
    </submittedName>
</protein>
<reference evidence="2 3" key="1">
    <citation type="submission" date="2019-06" db="EMBL/GenBank/DDBJ databases">
        <title>Sequencing the genomes of 1000 actinobacteria strains.</title>
        <authorList>
            <person name="Klenk H.-P."/>
        </authorList>
    </citation>
    <scope>NUCLEOTIDE SEQUENCE [LARGE SCALE GENOMIC DNA]</scope>
    <source>
        <strain evidence="2 3">DSM 45671</strain>
    </source>
</reference>
<feature type="transmembrane region" description="Helical" evidence="1">
    <location>
        <begin position="179"/>
        <end position="195"/>
    </location>
</feature>
<dbReference type="OrthoDB" id="326446at2"/>
<dbReference type="InterPro" id="IPR025495">
    <property type="entry name" value="DUF4386"/>
</dbReference>
<gene>
    <name evidence="2" type="ORF">FHX44_113176</name>
</gene>
<keyword evidence="1" id="KW-0812">Transmembrane</keyword>
<name>A0A561SQZ8_9PSEU</name>